<dbReference type="InterPro" id="IPR013815">
    <property type="entry name" value="ATP_grasp_subdomain_1"/>
</dbReference>
<dbReference type="OrthoDB" id="3590125at2"/>
<gene>
    <name evidence="2" type="ORF">FPZ12_028840</name>
</gene>
<organism evidence="2 3">
    <name type="scientific">Amycolatopsis acidicola</name>
    <dbReference type="NCBI Taxonomy" id="2596893"/>
    <lineage>
        <taxon>Bacteria</taxon>
        <taxon>Bacillati</taxon>
        <taxon>Actinomycetota</taxon>
        <taxon>Actinomycetes</taxon>
        <taxon>Pseudonocardiales</taxon>
        <taxon>Pseudonocardiaceae</taxon>
        <taxon>Amycolatopsis</taxon>
    </lineage>
</organism>
<protein>
    <submittedName>
        <fullName evidence="2">Phosphoenolpyruvate synthase</fullName>
    </submittedName>
</protein>
<evidence type="ECO:0000313" key="3">
    <source>
        <dbReference type="Proteomes" id="UP000319769"/>
    </source>
</evidence>
<dbReference type="Pfam" id="PF00391">
    <property type="entry name" value="PEP-utilizers"/>
    <property type="match status" value="1"/>
</dbReference>
<evidence type="ECO:0000259" key="1">
    <source>
        <dbReference type="Pfam" id="PF00391"/>
    </source>
</evidence>
<dbReference type="SUPFAM" id="SSF52009">
    <property type="entry name" value="Phosphohistidine domain"/>
    <property type="match status" value="1"/>
</dbReference>
<accession>A0A5N0UY98</accession>
<proteinExistence type="predicted"/>
<dbReference type="GO" id="GO:0005524">
    <property type="term" value="F:ATP binding"/>
    <property type="evidence" value="ECO:0007669"/>
    <property type="project" value="InterPro"/>
</dbReference>
<feature type="domain" description="PEP-utilising enzyme mobile" evidence="1">
    <location>
        <begin position="700"/>
        <end position="768"/>
    </location>
</feature>
<dbReference type="InterPro" id="IPR036637">
    <property type="entry name" value="Phosphohistidine_dom_sf"/>
</dbReference>
<comment type="caution">
    <text evidence="2">The sequence shown here is derived from an EMBL/GenBank/DDBJ whole genome shotgun (WGS) entry which is preliminary data.</text>
</comment>
<dbReference type="GO" id="GO:0016772">
    <property type="term" value="F:transferase activity, transferring phosphorus-containing groups"/>
    <property type="evidence" value="ECO:0007669"/>
    <property type="project" value="InterPro"/>
</dbReference>
<dbReference type="PANTHER" id="PTHR43615:SF1">
    <property type="entry name" value="PPDK_N DOMAIN-CONTAINING PROTEIN"/>
    <property type="match status" value="1"/>
</dbReference>
<dbReference type="Proteomes" id="UP000319769">
    <property type="component" value="Unassembled WGS sequence"/>
</dbReference>
<dbReference type="InterPro" id="IPR051549">
    <property type="entry name" value="PEP_Utilizing_Enz"/>
</dbReference>
<dbReference type="NCBIfam" id="NF004508">
    <property type="entry name" value="PRK05849.1"/>
    <property type="match status" value="1"/>
</dbReference>
<evidence type="ECO:0000313" key="2">
    <source>
        <dbReference type="EMBL" id="KAA9155929.1"/>
    </source>
</evidence>
<dbReference type="PANTHER" id="PTHR43615">
    <property type="entry name" value="PHOSPHOENOLPYRUVATE SYNTHASE-RELATED"/>
    <property type="match status" value="1"/>
</dbReference>
<sequence>MRGKMDGARAFEFGTKSETLARLSALVSSAVVLPLVSFTVAEWQHDPGTVLAEIRGRPWSGDPLVVRSSGRDEDQSAFSNAGRYLSETDVRGQDELVAAIGRVVASYDVFLPNNQVFVQPQLADSLASGVVSSCEPSCGAPYRVVNWADGPDTTAVTSGRATVRTWYFLDGAAHPPVPWLARIPELVRELESLSRRPFEFEFGVAADGTLVLFQMRLLAKPGKPVPRVRHRDAVAECRRRLHRLWQAQTPALGPETVFGVMPDWNPAEMIGIRPRPLALSLYRTLITDEVWAESRHRYGYRDLRGAPLLIDLHGLPYIDTRASFSSLVPASVPDDTAERLVTGYVRKLRQNPHLHDKVEFTIALSSYHFTIAERAAELVRDGVLSRAESTELVHSLRNVTTRMMSEIGPYRRDLGEIEQLRRLPLHRPETFRPKRISALVHLCKRAGTLPFSGIARAAFAATSVVRSLVELGVLSPEDGDALLSSSQVASAALQRDFAELSRSAFLRRYGHLRPGTYDILSPRYDEDPARYFDWSRPAANGAHSPGFLPGIGQMRELRRLMAEHRLPGTAHELLRFIVQSVAAREYSKLQFSRVVSEILVDAKRAGEWLGFTPDDMSYTRVEDLCGLTGDHQRDKAALRAAIESARYRHEITETLCAPVVLSDPDELVSFATMADEANFVTQGRVIAPVADVSAGDDPAGCVAMISAADPGYDWIFTRGIRGLITAFGGANSHMAIRALELGIPAAIGVGEAQFTRLLYADVLEVDAASKLVRPSAGAGVRIRETGAA</sequence>
<dbReference type="Gene3D" id="3.50.30.10">
    <property type="entry name" value="Phosphohistidine domain"/>
    <property type="match status" value="1"/>
</dbReference>
<dbReference type="EMBL" id="VMNW02000053">
    <property type="protein sequence ID" value="KAA9155929.1"/>
    <property type="molecule type" value="Genomic_DNA"/>
</dbReference>
<keyword evidence="3" id="KW-1185">Reference proteome</keyword>
<reference evidence="2" key="1">
    <citation type="submission" date="2019-09" db="EMBL/GenBank/DDBJ databases">
        <authorList>
            <person name="Teo W.F.A."/>
            <person name="Duangmal K."/>
        </authorList>
    </citation>
    <scope>NUCLEOTIDE SEQUENCE [LARGE SCALE GENOMIC DNA]</scope>
    <source>
        <strain evidence="2">K81G1</strain>
    </source>
</reference>
<dbReference type="InterPro" id="IPR008279">
    <property type="entry name" value="PEP-util_enz_mobile_dom"/>
</dbReference>
<dbReference type="RefSeq" id="WP_144751060.1">
    <property type="nucleotide sequence ID" value="NZ_VMNW02000053.1"/>
</dbReference>
<dbReference type="Gene3D" id="3.30.1490.20">
    <property type="entry name" value="ATP-grasp fold, A domain"/>
    <property type="match status" value="1"/>
</dbReference>
<name>A0A5N0UY98_9PSEU</name>
<dbReference type="AlphaFoldDB" id="A0A5N0UY98"/>
<dbReference type="SUPFAM" id="SSF56059">
    <property type="entry name" value="Glutathione synthetase ATP-binding domain-like"/>
    <property type="match status" value="1"/>
</dbReference>